<evidence type="ECO:0000256" key="8">
    <source>
        <dbReference type="SAM" id="MobiDB-lite"/>
    </source>
</evidence>
<proteinExistence type="inferred from homology"/>
<keyword evidence="3 7" id="KW-0507">mRNA processing</keyword>
<dbReference type="Proteomes" id="UP000177622">
    <property type="component" value="Unassembled WGS sequence"/>
</dbReference>
<evidence type="ECO:0000256" key="1">
    <source>
        <dbReference type="ARBA" id="ARBA00004123"/>
    </source>
</evidence>
<dbReference type="GO" id="GO:0000398">
    <property type="term" value="P:mRNA splicing, via spliceosome"/>
    <property type="evidence" value="ECO:0007669"/>
    <property type="project" value="UniProtKB-UniRule"/>
</dbReference>
<dbReference type="AlphaFoldDB" id="A0A1F5LV34"/>
<evidence type="ECO:0000256" key="4">
    <source>
        <dbReference type="ARBA" id="ARBA00022728"/>
    </source>
</evidence>
<keyword evidence="6 7" id="KW-0539">Nucleus</keyword>
<keyword evidence="4 7" id="KW-0747">Spliceosome</keyword>
<evidence type="ECO:0000313" key="9">
    <source>
        <dbReference type="EMBL" id="OGE57032.1"/>
    </source>
</evidence>
<dbReference type="OrthoDB" id="190958at2759"/>
<accession>A0A1F5LV34</accession>
<comment type="subcellular location">
    <subcellularLocation>
        <location evidence="1 7">Nucleus</location>
    </subcellularLocation>
</comment>
<keyword evidence="5 7" id="KW-0508">mRNA splicing</keyword>
<evidence type="ECO:0000256" key="3">
    <source>
        <dbReference type="ARBA" id="ARBA00022664"/>
    </source>
</evidence>
<comment type="caution">
    <text evidence="9">The sequence shown here is derived from an EMBL/GenBank/DDBJ whole genome shotgun (WGS) entry which is preliminary data.</text>
</comment>
<evidence type="ECO:0000256" key="5">
    <source>
        <dbReference type="ARBA" id="ARBA00023187"/>
    </source>
</evidence>
<gene>
    <name evidence="9" type="ORF">PENARI_c002G02653</name>
</gene>
<dbReference type="EMBL" id="LXJU01000002">
    <property type="protein sequence ID" value="OGE57032.1"/>
    <property type="molecule type" value="Genomic_DNA"/>
</dbReference>
<comment type="function">
    <text evidence="7">Required for pre-mRNA splicing.</text>
</comment>
<name>A0A1F5LV34_PENAI</name>
<organism evidence="9 10">
    <name type="scientific">Penicillium arizonense</name>
    <dbReference type="NCBI Taxonomy" id="1835702"/>
    <lineage>
        <taxon>Eukaryota</taxon>
        <taxon>Fungi</taxon>
        <taxon>Dikarya</taxon>
        <taxon>Ascomycota</taxon>
        <taxon>Pezizomycotina</taxon>
        <taxon>Eurotiomycetes</taxon>
        <taxon>Eurotiomycetidae</taxon>
        <taxon>Eurotiales</taxon>
        <taxon>Aspergillaceae</taxon>
        <taxon>Penicillium</taxon>
    </lineage>
</organism>
<feature type="compositionally biased region" description="Basic and acidic residues" evidence="8">
    <location>
        <begin position="221"/>
        <end position="233"/>
    </location>
</feature>
<dbReference type="InterPro" id="IPR005037">
    <property type="entry name" value="PRP38"/>
</dbReference>
<dbReference type="GO" id="GO:0005681">
    <property type="term" value="C:spliceosomal complex"/>
    <property type="evidence" value="ECO:0007669"/>
    <property type="project" value="UniProtKB-KW"/>
</dbReference>
<dbReference type="STRING" id="1835702.A0A1F5LV34"/>
<evidence type="ECO:0000256" key="6">
    <source>
        <dbReference type="ARBA" id="ARBA00023242"/>
    </source>
</evidence>
<dbReference type="PANTHER" id="PTHR23142">
    <property type="entry name" value="PRE-MRNA-SPLICING FACTOR 38A-RELATED"/>
    <property type="match status" value="1"/>
</dbReference>
<protein>
    <recommendedName>
        <fullName evidence="7">Pre-mRNA-splicing factor 38</fullName>
    </recommendedName>
</protein>
<sequence>MTSHRADASTFLDNRGYTGPLVRGVNPVTLFEKAVRDRITDSYYWKEQCFGLNAATLCDRAVELTFIGGTYGVSEKPSPFLCLAFKLLQLGPDKDVILELLNFTDPGSDEEEDPENGVVKDRGDFKYLRALAAFYVRLTFDAVDVYKTLEPLLLDYRKLKRRVRDTFTLTFMDQFVDDLLTKDRVCGTSLWKLPPRAQLEDLDMLDERISPLEDELEELDRDSNDGDSEKSRQGSDAGSPRRSQEDAEGDD</sequence>
<comment type="similarity">
    <text evidence="2 7">Belongs to the PRP38 family.</text>
</comment>
<dbReference type="GeneID" id="34572057"/>
<dbReference type="Pfam" id="PF03371">
    <property type="entry name" value="PRP38"/>
    <property type="match status" value="1"/>
</dbReference>
<keyword evidence="10" id="KW-1185">Reference proteome</keyword>
<feature type="region of interest" description="Disordered" evidence="8">
    <location>
        <begin position="213"/>
        <end position="251"/>
    </location>
</feature>
<evidence type="ECO:0000256" key="2">
    <source>
        <dbReference type="ARBA" id="ARBA00006164"/>
    </source>
</evidence>
<evidence type="ECO:0000313" key="10">
    <source>
        <dbReference type="Proteomes" id="UP000177622"/>
    </source>
</evidence>
<evidence type="ECO:0000256" key="7">
    <source>
        <dbReference type="RuleBase" id="RU367025"/>
    </source>
</evidence>
<dbReference type="RefSeq" id="XP_022492459.1">
    <property type="nucleotide sequence ID" value="XM_022627323.1"/>
</dbReference>
<reference evidence="9 10" key="1">
    <citation type="journal article" date="2016" name="Sci. Rep.">
        <title>Penicillium arizonense, a new, genome sequenced fungal species, reveals a high chemical diversity in secreted metabolites.</title>
        <authorList>
            <person name="Grijseels S."/>
            <person name="Nielsen J.C."/>
            <person name="Randelovic M."/>
            <person name="Nielsen J."/>
            <person name="Nielsen K.F."/>
            <person name="Workman M."/>
            <person name="Frisvad J.C."/>
        </authorList>
    </citation>
    <scope>NUCLEOTIDE SEQUENCE [LARGE SCALE GENOMIC DNA]</scope>
    <source>
        <strain evidence="9 10">CBS 141311</strain>
    </source>
</reference>